<dbReference type="GO" id="GO:0005737">
    <property type="term" value="C:cytoplasm"/>
    <property type="evidence" value="ECO:0007669"/>
    <property type="project" value="TreeGrafter"/>
</dbReference>
<dbReference type="InterPro" id="IPR036291">
    <property type="entry name" value="NAD(P)-bd_dom_sf"/>
</dbReference>
<dbReference type="NCBIfam" id="TIGR03944">
    <property type="entry name" value="dehyd_SbnB_fam"/>
    <property type="match status" value="1"/>
</dbReference>
<accession>A0A7X6LBE1</accession>
<dbReference type="PANTHER" id="PTHR13812:SF19">
    <property type="entry name" value="KETIMINE REDUCTASE MU-CRYSTALLIN"/>
    <property type="match status" value="1"/>
</dbReference>
<sequence length="332" mass="35270">MFDFELVTSSVVSELLRDNVGAVLEIVRNTYVQHRDGLTVNPDSLFLKFPEKKSARIIALPAFIGGDIRAAGIKWISSFPENIDNDVPRASAVLVLNDYETGYPAACLEAAGISAARTAASAALAAKTLRPEGYRESTIAVIGAGVIARTICDHLVAAGCRPQKFLVHDLNPQSGQALVQHLTERLSEQATTTDLDGALAADTVVFATTAATPYVSTAFRPGQLVLNISLRDIAPEVVLGSANILDDIDHCLKANTSPHLAEQLCGSRDFVTGTLADVLVDAIAVPPGKPLIFSPFGMGVLDIAVGSFVYERARSAGRSIRVPEFFAAAGRW</sequence>
<evidence type="ECO:0000313" key="2">
    <source>
        <dbReference type="Proteomes" id="UP000540698"/>
    </source>
</evidence>
<keyword evidence="2" id="KW-1185">Reference proteome</keyword>
<dbReference type="InterPro" id="IPR003462">
    <property type="entry name" value="ODC_Mu_crystall"/>
</dbReference>
<dbReference type="PANTHER" id="PTHR13812">
    <property type="entry name" value="KETIMINE REDUCTASE MU-CRYSTALLIN"/>
    <property type="match status" value="1"/>
</dbReference>
<dbReference type="Gene3D" id="3.40.50.720">
    <property type="entry name" value="NAD(P)-binding Rossmann-like Domain"/>
    <property type="match status" value="1"/>
</dbReference>
<proteinExistence type="predicted"/>
<protein>
    <submittedName>
        <fullName evidence="1">2,3-diaminopropionate biosynthesis protein SbnB</fullName>
    </submittedName>
</protein>
<dbReference type="Gene3D" id="3.30.1780.10">
    <property type="entry name" value="ornithine cyclodeaminase, domain 1"/>
    <property type="match status" value="1"/>
</dbReference>
<dbReference type="SUPFAM" id="SSF51735">
    <property type="entry name" value="NAD(P)-binding Rossmann-fold domains"/>
    <property type="match status" value="1"/>
</dbReference>
<comment type="caution">
    <text evidence="1">The sequence shown here is derived from an EMBL/GenBank/DDBJ whole genome shotgun (WGS) entry which is preliminary data.</text>
</comment>
<dbReference type="GO" id="GO:0016639">
    <property type="term" value="F:oxidoreductase activity, acting on the CH-NH2 group of donors, NAD or NADP as acceptor"/>
    <property type="evidence" value="ECO:0007669"/>
    <property type="project" value="InterPro"/>
</dbReference>
<dbReference type="RefSeq" id="WP_062975536.1">
    <property type="nucleotide sequence ID" value="NZ_JAAXOS010000027.1"/>
</dbReference>
<dbReference type="InterPro" id="IPR023866">
    <property type="entry name" value="SbnB"/>
</dbReference>
<evidence type="ECO:0000313" key="1">
    <source>
        <dbReference type="EMBL" id="NKY31213.1"/>
    </source>
</evidence>
<gene>
    <name evidence="1" type="primary">sbnB</name>
    <name evidence="1" type="ORF">HGB38_34180</name>
</gene>
<organism evidence="1 2">
    <name type="scientific">Nocardia gamkensis</name>
    <dbReference type="NCBI Taxonomy" id="352869"/>
    <lineage>
        <taxon>Bacteria</taxon>
        <taxon>Bacillati</taxon>
        <taxon>Actinomycetota</taxon>
        <taxon>Actinomycetes</taxon>
        <taxon>Mycobacteriales</taxon>
        <taxon>Nocardiaceae</taxon>
        <taxon>Nocardia</taxon>
    </lineage>
</organism>
<dbReference type="PIRSF" id="PIRSF001439">
    <property type="entry name" value="CryM"/>
    <property type="match status" value="1"/>
</dbReference>
<reference evidence="1 2" key="1">
    <citation type="submission" date="2020-04" db="EMBL/GenBank/DDBJ databases">
        <title>MicrobeNet Type strains.</title>
        <authorList>
            <person name="Nicholson A.C."/>
        </authorList>
    </citation>
    <scope>NUCLEOTIDE SEQUENCE [LARGE SCALE GENOMIC DNA]</scope>
    <source>
        <strain evidence="1 2">DSM 44956</strain>
    </source>
</reference>
<dbReference type="InterPro" id="IPR023401">
    <property type="entry name" value="ODC_N"/>
</dbReference>
<dbReference type="GO" id="GO:0019290">
    <property type="term" value="P:siderophore biosynthetic process"/>
    <property type="evidence" value="ECO:0007669"/>
    <property type="project" value="InterPro"/>
</dbReference>
<dbReference type="Pfam" id="PF02423">
    <property type="entry name" value="OCD_Mu_crystall"/>
    <property type="match status" value="1"/>
</dbReference>
<name>A0A7X6LBE1_9NOCA</name>
<dbReference type="EMBL" id="JAAXOS010000027">
    <property type="protein sequence ID" value="NKY31213.1"/>
    <property type="molecule type" value="Genomic_DNA"/>
</dbReference>
<dbReference type="AlphaFoldDB" id="A0A7X6LBE1"/>
<dbReference type="Proteomes" id="UP000540698">
    <property type="component" value="Unassembled WGS sequence"/>
</dbReference>